<dbReference type="PRINTS" id="PR00690">
    <property type="entry name" value="ADHESNFAMILY"/>
</dbReference>
<evidence type="ECO:0000256" key="3">
    <source>
        <dbReference type="ARBA" id="ARBA00022729"/>
    </source>
</evidence>
<evidence type="ECO:0000256" key="6">
    <source>
        <dbReference type="SAM" id="SignalP"/>
    </source>
</evidence>
<proteinExistence type="inferred from homology"/>
<comment type="similarity">
    <text evidence="1 4">Belongs to the bacterial solute-binding protein 9 family.</text>
</comment>
<keyword evidence="3 6" id="KW-0732">Signal</keyword>
<evidence type="ECO:0000256" key="1">
    <source>
        <dbReference type="ARBA" id="ARBA00011028"/>
    </source>
</evidence>
<dbReference type="AlphaFoldDB" id="A0A6J4PF80"/>
<reference evidence="7" key="1">
    <citation type="submission" date="2020-02" db="EMBL/GenBank/DDBJ databases">
        <authorList>
            <person name="Meier V. D."/>
        </authorList>
    </citation>
    <scope>NUCLEOTIDE SEQUENCE</scope>
    <source>
        <strain evidence="7">AVDCRST_MAG35</strain>
    </source>
</reference>
<evidence type="ECO:0000256" key="4">
    <source>
        <dbReference type="RuleBase" id="RU003512"/>
    </source>
</evidence>
<evidence type="ECO:0000313" key="7">
    <source>
        <dbReference type="EMBL" id="CAA9412794.1"/>
    </source>
</evidence>
<organism evidence="7">
    <name type="scientific">uncultured Quadrisphaera sp</name>
    <dbReference type="NCBI Taxonomy" id="904978"/>
    <lineage>
        <taxon>Bacteria</taxon>
        <taxon>Bacillati</taxon>
        <taxon>Actinomycetota</taxon>
        <taxon>Actinomycetes</taxon>
        <taxon>Kineosporiales</taxon>
        <taxon>Kineosporiaceae</taxon>
        <taxon>Quadrisphaera</taxon>
        <taxon>environmental samples</taxon>
    </lineage>
</organism>
<name>A0A6J4PF80_9ACTN</name>
<feature type="compositionally biased region" description="Acidic residues" evidence="5">
    <location>
        <begin position="131"/>
        <end position="143"/>
    </location>
</feature>
<dbReference type="Gene3D" id="3.40.50.1980">
    <property type="entry name" value="Nitrogenase molybdenum iron protein domain"/>
    <property type="match status" value="2"/>
</dbReference>
<dbReference type="PRINTS" id="PR00691">
    <property type="entry name" value="ADHESINB"/>
</dbReference>
<sequence length="321" mass="32995">MKRPAALLTCLTAAALTLTACGGGSQASAGEEGGLDVVAAFYPLQFVTERVAGERATVTGLTAPGAEPHDLELSPRDVATLAEADLVVHQGGFQPGVDDALASEGGENALDVAPAAGLDLAGSGDPHEGEEHAEEEHAEEEHVEGEAGATDPHSWLDPTRLAGVVEAVGARLAEVDPEGAQTYAANAEALTGELMALDAEFEQALAGCTDRTLVTSHEAFGYLAQRYGFEQLGISGLSPEEEPDAGRLAEVTDFVAANGVRTIYFETLVDPAVAETVAAETGAATAVLDPLEGLTEESAGADYLEVQRANLESLRLGQSCS</sequence>
<dbReference type="InterPro" id="IPR006127">
    <property type="entry name" value="ZnuA-like"/>
</dbReference>
<evidence type="ECO:0000256" key="5">
    <source>
        <dbReference type="SAM" id="MobiDB-lite"/>
    </source>
</evidence>
<feature type="signal peptide" evidence="6">
    <location>
        <begin position="1"/>
        <end position="29"/>
    </location>
</feature>
<dbReference type="InterPro" id="IPR050492">
    <property type="entry name" value="Bact_metal-bind_prot9"/>
</dbReference>
<dbReference type="EMBL" id="CADCUY010000311">
    <property type="protein sequence ID" value="CAA9412794.1"/>
    <property type="molecule type" value="Genomic_DNA"/>
</dbReference>
<dbReference type="InterPro" id="IPR006129">
    <property type="entry name" value="AdhesinB"/>
</dbReference>
<dbReference type="GO" id="GO:0030001">
    <property type="term" value="P:metal ion transport"/>
    <property type="evidence" value="ECO:0007669"/>
    <property type="project" value="InterPro"/>
</dbReference>
<protein>
    <submittedName>
        <fullName evidence="7">Zinc ABC transporter, substrate-binding protein ZnuA</fullName>
    </submittedName>
</protein>
<feature type="chain" id="PRO_5026863982" evidence="6">
    <location>
        <begin position="30"/>
        <end position="321"/>
    </location>
</feature>
<dbReference type="SUPFAM" id="SSF53807">
    <property type="entry name" value="Helical backbone' metal receptor"/>
    <property type="match status" value="1"/>
</dbReference>
<dbReference type="Pfam" id="PF01297">
    <property type="entry name" value="ZnuA"/>
    <property type="match status" value="1"/>
</dbReference>
<feature type="region of interest" description="Disordered" evidence="5">
    <location>
        <begin position="117"/>
        <end position="154"/>
    </location>
</feature>
<dbReference type="GO" id="GO:0007155">
    <property type="term" value="P:cell adhesion"/>
    <property type="evidence" value="ECO:0007669"/>
    <property type="project" value="InterPro"/>
</dbReference>
<dbReference type="GO" id="GO:0046872">
    <property type="term" value="F:metal ion binding"/>
    <property type="evidence" value="ECO:0007669"/>
    <property type="project" value="InterPro"/>
</dbReference>
<gene>
    <name evidence="7" type="ORF">AVDCRST_MAG35-1532</name>
</gene>
<dbReference type="PANTHER" id="PTHR42953:SF3">
    <property type="entry name" value="HIGH-AFFINITY ZINC UPTAKE SYSTEM PROTEIN ZNUA"/>
    <property type="match status" value="1"/>
</dbReference>
<evidence type="ECO:0000256" key="2">
    <source>
        <dbReference type="ARBA" id="ARBA00022448"/>
    </source>
</evidence>
<dbReference type="PANTHER" id="PTHR42953">
    <property type="entry name" value="HIGH-AFFINITY ZINC UPTAKE SYSTEM PROTEIN ZNUA-RELATED"/>
    <property type="match status" value="1"/>
</dbReference>
<keyword evidence="2 4" id="KW-0813">Transport</keyword>
<dbReference type="PROSITE" id="PS51257">
    <property type="entry name" value="PROKAR_LIPOPROTEIN"/>
    <property type="match status" value="1"/>
</dbReference>
<dbReference type="InterPro" id="IPR006128">
    <property type="entry name" value="Lipoprotein_PsaA-like"/>
</dbReference>
<accession>A0A6J4PF80</accession>